<sequence>MAPSPRSGLRQQRQLHLWLISGHSMTLDELLARHASDSLAQTKWSADDDTRRDIITWLDNANGTTFFAG</sequence>
<accession>A0A8T3BLI6</accession>
<dbReference type="EMBL" id="JAGYWB010000008">
    <property type="protein sequence ID" value="KAI0513619.1"/>
    <property type="molecule type" value="Genomic_DNA"/>
</dbReference>
<proteinExistence type="predicted"/>
<reference evidence="1" key="1">
    <citation type="journal article" date="2022" name="Front. Genet.">
        <title>Chromosome-Scale Assembly of the Dendrobium nobile Genome Provides Insights Into the Molecular Mechanism of the Biosynthesis of the Medicinal Active Ingredient of Dendrobium.</title>
        <authorList>
            <person name="Xu Q."/>
            <person name="Niu S.-C."/>
            <person name="Li K.-L."/>
            <person name="Zheng P.-J."/>
            <person name="Zhang X.-J."/>
            <person name="Jia Y."/>
            <person name="Liu Y."/>
            <person name="Niu Y.-X."/>
            <person name="Yu L.-H."/>
            <person name="Chen D.-F."/>
            <person name="Zhang G.-Q."/>
        </authorList>
    </citation>
    <scope>NUCLEOTIDE SEQUENCE</scope>
    <source>
        <tissue evidence="1">Leaf</tissue>
    </source>
</reference>
<protein>
    <submittedName>
        <fullName evidence="1">Uncharacterized protein</fullName>
    </submittedName>
</protein>
<name>A0A8T3BLI6_DENNO</name>
<comment type="caution">
    <text evidence="1">The sequence shown here is derived from an EMBL/GenBank/DDBJ whole genome shotgun (WGS) entry which is preliminary data.</text>
</comment>
<dbReference type="AlphaFoldDB" id="A0A8T3BLI6"/>
<dbReference type="Proteomes" id="UP000829196">
    <property type="component" value="Unassembled WGS sequence"/>
</dbReference>
<gene>
    <name evidence="1" type="ORF">KFK09_009648</name>
</gene>
<evidence type="ECO:0000313" key="1">
    <source>
        <dbReference type="EMBL" id="KAI0513619.1"/>
    </source>
</evidence>
<keyword evidence="2" id="KW-1185">Reference proteome</keyword>
<organism evidence="1 2">
    <name type="scientific">Dendrobium nobile</name>
    <name type="common">Orchid</name>
    <dbReference type="NCBI Taxonomy" id="94219"/>
    <lineage>
        <taxon>Eukaryota</taxon>
        <taxon>Viridiplantae</taxon>
        <taxon>Streptophyta</taxon>
        <taxon>Embryophyta</taxon>
        <taxon>Tracheophyta</taxon>
        <taxon>Spermatophyta</taxon>
        <taxon>Magnoliopsida</taxon>
        <taxon>Liliopsida</taxon>
        <taxon>Asparagales</taxon>
        <taxon>Orchidaceae</taxon>
        <taxon>Epidendroideae</taxon>
        <taxon>Malaxideae</taxon>
        <taxon>Dendrobiinae</taxon>
        <taxon>Dendrobium</taxon>
    </lineage>
</organism>
<evidence type="ECO:0000313" key="2">
    <source>
        <dbReference type="Proteomes" id="UP000829196"/>
    </source>
</evidence>